<evidence type="ECO:0000256" key="4">
    <source>
        <dbReference type="ARBA" id="ARBA00022723"/>
    </source>
</evidence>
<keyword evidence="8" id="KW-0560">Oxidoreductase</keyword>
<dbReference type="Proteomes" id="UP000254230">
    <property type="component" value="Unassembled WGS sequence"/>
</dbReference>
<dbReference type="GO" id="GO:0046872">
    <property type="term" value="F:metal ion binding"/>
    <property type="evidence" value="ECO:0007669"/>
    <property type="project" value="UniProtKB-KW"/>
</dbReference>
<evidence type="ECO:0000256" key="6">
    <source>
        <dbReference type="ARBA" id="ARBA00023014"/>
    </source>
</evidence>
<dbReference type="OrthoDB" id="9782387at2"/>
<keyword evidence="4" id="KW-0479">Metal-binding</keyword>
<dbReference type="SFLD" id="SFLDS00029">
    <property type="entry name" value="Radical_SAM"/>
    <property type="match status" value="1"/>
</dbReference>
<sequence length="219" mass="25074">MILYLSRVHFPVTTLGPGRRIGIWFQGCTIRCSGCISADTWNTKKDGIEVKYLIEGISPWLYEADGITISGGEPFDQPEALISLLKQLRLETSSDILVYSGYAYEKISHYVTKCDGLIDALISDPYEENTKQTLALRGSDNQRLHYLTPLGEMRFSQFDRKLQTSDKTFDLMYEEEEETTWLAGIPRRNDMVRLQHILAKKGHVAITTQDKRSMKERTL</sequence>
<dbReference type="Gene3D" id="3.20.20.70">
    <property type="entry name" value="Aldolase class I"/>
    <property type="match status" value="1"/>
</dbReference>
<evidence type="ECO:0000256" key="3">
    <source>
        <dbReference type="ARBA" id="ARBA00022691"/>
    </source>
</evidence>
<dbReference type="Pfam" id="PF13353">
    <property type="entry name" value="Fer4_12"/>
    <property type="match status" value="1"/>
</dbReference>
<dbReference type="GO" id="GO:0004748">
    <property type="term" value="F:ribonucleoside-diphosphate reductase activity, thioredoxin disulfide as acceptor"/>
    <property type="evidence" value="ECO:0007669"/>
    <property type="project" value="TreeGrafter"/>
</dbReference>
<accession>A0A378KTI4</accession>
<evidence type="ECO:0000256" key="5">
    <source>
        <dbReference type="ARBA" id="ARBA00023004"/>
    </source>
</evidence>
<reference evidence="8 10" key="2">
    <citation type="submission" date="2018-06" db="EMBL/GenBank/DDBJ databases">
        <authorList>
            <consortium name="Pathogen Informatics"/>
            <person name="Doyle S."/>
        </authorList>
    </citation>
    <scope>NUCLEOTIDE SEQUENCE [LARGE SCALE GENOMIC DNA]</scope>
    <source>
        <strain evidence="8 10">NCTC12376</strain>
    </source>
</reference>
<dbReference type="InterPro" id="IPR013785">
    <property type="entry name" value="Aldolase_TIM"/>
</dbReference>
<dbReference type="GO" id="GO:0016829">
    <property type="term" value="F:lyase activity"/>
    <property type="evidence" value="ECO:0007669"/>
    <property type="project" value="UniProtKB-KW"/>
</dbReference>
<dbReference type="InterPro" id="IPR007197">
    <property type="entry name" value="rSAM"/>
</dbReference>
<reference evidence="7 9" key="1">
    <citation type="submission" date="2015-11" db="EMBL/GenBank/DDBJ databases">
        <title>Genomic analysis of 38 Legionella species identifies large and diverse effector repertoires.</title>
        <authorList>
            <person name="Burstein D."/>
            <person name="Amaro F."/>
            <person name="Zusman T."/>
            <person name="Lifshitz Z."/>
            <person name="Cohen O."/>
            <person name="Gilbert J.A."/>
            <person name="Pupko T."/>
            <person name="Shuman H.A."/>
            <person name="Segal G."/>
        </authorList>
    </citation>
    <scope>NUCLEOTIDE SEQUENCE [LARGE SCALE GENOMIC DNA]</scope>
    <source>
        <strain evidence="7 9">ATCC 49507</strain>
    </source>
</reference>
<proteinExistence type="predicted"/>
<dbReference type="PANTHER" id="PTHR30352:SF2">
    <property type="entry name" value="ANAEROBIC RIBONUCLEOSIDE-TRIPHOSPHATE REDUCTASE-ACTIVATING PROTEIN"/>
    <property type="match status" value="1"/>
</dbReference>
<dbReference type="EMBL" id="LNYR01000031">
    <property type="protein sequence ID" value="KTD47815.1"/>
    <property type="molecule type" value="Genomic_DNA"/>
</dbReference>
<keyword evidence="5" id="KW-0408">Iron</keyword>
<keyword evidence="9" id="KW-1185">Reference proteome</keyword>
<dbReference type="STRING" id="45072.Lqua_2208"/>
<gene>
    <name evidence="8" type="primary">pflA</name>
    <name evidence="7" type="ORF">Lqua_2208</name>
    <name evidence="8" type="ORF">NCTC12376_00499</name>
</gene>
<keyword evidence="8" id="KW-0670">Pyruvate</keyword>
<evidence type="ECO:0000313" key="7">
    <source>
        <dbReference type="EMBL" id="KTD47815.1"/>
    </source>
</evidence>
<dbReference type="EC" id="1.97.1.4" evidence="8"/>
<name>A0A378KTI4_9GAMM</name>
<keyword evidence="2" id="KW-0004">4Fe-4S</keyword>
<organism evidence="8 10">
    <name type="scientific">Legionella quateirensis</name>
    <dbReference type="NCBI Taxonomy" id="45072"/>
    <lineage>
        <taxon>Bacteria</taxon>
        <taxon>Pseudomonadati</taxon>
        <taxon>Pseudomonadota</taxon>
        <taxon>Gammaproteobacteria</taxon>
        <taxon>Legionellales</taxon>
        <taxon>Legionellaceae</taxon>
        <taxon>Legionella</taxon>
    </lineage>
</organism>
<evidence type="ECO:0000256" key="1">
    <source>
        <dbReference type="ARBA" id="ARBA00001966"/>
    </source>
</evidence>
<keyword evidence="3" id="KW-0949">S-adenosyl-L-methionine</keyword>
<dbReference type="InterPro" id="IPR034457">
    <property type="entry name" value="Organic_radical-activating"/>
</dbReference>
<evidence type="ECO:0000313" key="9">
    <source>
        <dbReference type="Proteomes" id="UP000054639"/>
    </source>
</evidence>
<evidence type="ECO:0000313" key="8">
    <source>
        <dbReference type="EMBL" id="STY16708.1"/>
    </source>
</evidence>
<dbReference type="GO" id="GO:0051539">
    <property type="term" value="F:4 iron, 4 sulfur cluster binding"/>
    <property type="evidence" value="ECO:0007669"/>
    <property type="project" value="UniProtKB-KW"/>
</dbReference>
<protein>
    <submittedName>
        <fullName evidence="8">Pyruvate formate-lyase 1-activating enzyme</fullName>
        <ecNumber evidence="8">1.97.1.4</ecNumber>
    </submittedName>
</protein>
<comment type="cofactor">
    <cofactor evidence="1">
        <name>[4Fe-4S] cluster</name>
        <dbReference type="ChEBI" id="CHEBI:49883"/>
    </cofactor>
</comment>
<dbReference type="RefSeq" id="WP_058474343.1">
    <property type="nucleotide sequence ID" value="NZ_CAAAIL010000008.1"/>
</dbReference>
<keyword evidence="8" id="KW-0456">Lyase</keyword>
<dbReference type="Proteomes" id="UP000054639">
    <property type="component" value="Unassembled WGS sequence"/>
</dbReference>
<keyword evidence="6" id="KW-0411">Iron-sulfur</keyword>
<dbReference type="PANTHER" id="PTHR30352">
    <property type="entry name" value="PYRUVATE FORMATE-LYASE-ACTIVATING ENZYME"/>
    <property type="match status" value="1"/>
</dbReference>
<evidence type="ECO:0000313" key="10">
    <source>
        <dbReference type="Proteomes" id="UP000254230"/>
    </source>
</evidence>
<evidence type="ECO:0000256" key="2">
    <source>
        <dbReference type="ARBA" id="ARBA00022485"/>
    </source>
</evidence>
<dbReference type="EMBL" id="UGOW01000001">
    <property type="protein sequence ID" value="STY16708.1"/>
    <property type="molecule type" value="Genomic_DNA"/>
</dbReference>
<dbReference type="GO" id="GO:0043365">
    <property type="term" value="F:[formate-C-acetyltransferase]-activating enzyme activity"/>
    <property type="evidence" value="ECO:0007669"/>
    <property type="project" value="UniProtKB-EC"/>
</dbReference>
<dbReference type="AlphaFoldDB" id="A0A378KTI4"/>